<protein>
    <submittedName>
        <fullName evidence="2">Uncharacterized protein</fullName>
    </submittedName>
</protein>
<evidence type="ECO:0000256" key="1">
    <source>
        <dbReference type="SAM" id="MobiDB-lite"/>
    </source>
</evidence>
<organism evidence="2">
    <name type="scientific">Virus NIOZ-UU159</name>
    <dbReference type="NCBI Taxonomy" id="2763270"/>
    <lineage>
        <taxon>Viruses</taxon>
    </lineage>
</organism>
<accession>A0A7S9XG27</accession>
<feature type="compositionally biased region" description="Polar residues" evidence="1">
    <location>
        <begin position="65"/>
        <end position="76"/>
    </location>
</feature>
<name>A0A7S9XG27_9VIRU</name>
<proteinExistence type="predicted"/>
<sequence length="132" mass="15241">MVVISLIMSMANFDIANQRVENNEENNKIDTKTADEYAKNVIKQYEDETKNIVKEDLYNEDGEDSQNLSQTHQTIEQDIASPNEEFNNEKPLANNSDNNNQNKNFLMSNQYNKQEDYLTGLDRSDVFAHVNS</sequence>
<feature type="compositionally biased region" description="Low complexity" evidence="1">
    <location>
        <begin position="94"/>
        <end position="104"/>
    </location>
</feature>
<feature type="region of interest" description="Disordered" evidence="1">
    <location>
        <begin position="55"/>
        <end position="106"/>
    </location>
</feature>
<dbReference type="EMBL" id="MW030613">
    <property type="protein sequence ID" value="QPI16899.1"/>
    <property type="molecule type" value="Genomic_DNA"/>
</dbReference>
<evidence type="ECO:0000313" key="2">
    <source>
        <dbReference type="EMBL" id="QPI16899.1"/>
    </source>
</evidence>
<gene>
    <name evidence="2" type="ORF">NIOZUU159_00396</name>
</gene>
<reference evidence="2" key="1">
    <citation type="submission" date="2020-08" db="EMBL/GenBank/DDBJ databases">
        <title>Bridging the membrane lipid divide: bacteria of the FCB group superphylum have the potential to synthesize archaeal ether lipids.</title>
        <authorList>
            <person name="Villanueva L."/>
            <person name="von Meijenfeldt F.A.B."/>
            <person name="Westbye A.B."/>
            <person name="Yadav S."/>
            <person name="Hopmans E.C."/>
            <person name="Dutilh B.E."/>
            <person name="Sinninghe Damste J.S."/>
        </authorList>
    </citation>
    <scope>NUCLEOTIDE SEQUENCE</scope>
    <source>
        <strain evidence="2">NIOZ-UU159</strain>
    </source>
</reference>